<dbReference type="SUPFAM" id="SSF53098">
    <property type="entry name" value="Ribonuclease H-like"/>
    <property type="match status" value="1"/>
</dbReference>
<reference evidence="1" key="1">
    <citation type="submission" date="2021-06" db="EMBL/GenBank/DDBJ databases">
        <authorList>
            <person name="Kallberg Y."/>
            <person name="Tangrot J."/>
            <person name="Rosling A."/>
        </authorList>
    </citation>
    <scope>NUCLEOTIDE SEQUENCE</scope>
    <source>
        <strain evidence="1">FL966</strain>
    </source>
</reference>
<dbReference type="Proteomes" id="UP000789759">
    <property type="component" value="Unassembled WGS sequence"/>
</dbReference>
<dbReference type="EMBL" id="CAJVQA010001568">
    <property type="protein sequence ID" value="CAG8518982.1"/>
    <property type="molecule type" value="Genomic_DNA"/>
</dbReference>
<organism evidence="1 2">
    <name type="scientific">Cetraspora pellucida</name>
    <dbReference type="NCBI Taxonomy" id="1433469"/>
    <lineage>
        <taxon>Eukaryota</taxon>
        <taxon>Fungi</taxon>
        <taxon>Fungi incertae sedis</taxon>
        <taxon>Mucoromycota</taxon>
        <taxon>Glomeromycotina</taxon>
        <taxon>Glomeromycetes</taxon>
        <taxon>Diversisporales</taxon>
        <taxon>Gigasporaceae</taxon>
        <taxon>Cetraspora</taxon>
    </lineage>
</organism>
<gene>
    <name evidence="1" type="ORF">CPELLU_LOCUS3290</name>
</gene>
<name>A0A9N9A5X1_9GLOM</name>
<dbReference type="AlphaFoldDB" id="A0A9N9A5X1"/>
<sequence>KNNIFQLINYSNENDEMHIDDNDFSSIKLETATKNNKKYLIKSVDSFYETEKSEEEINKSKIANKFKLNEITLAMHYVPYPHDSKTIAIVLEEIINDWKLNNKFQKALDIMLATLDAKSDYNSKTDTKQLHAIILTKNEWQILKQLTNLLAPFAEATTLLGGSTYFTLSFMLSAIKVLLQNCKPKANDYKDYQIKSEFDNNK</sequence>
<dbReference type="InterPro" id="IPR012337">
    <property type="entry name" value="RNaseH-like_sf"/>
</dbReference>
<evidence type="ECO:0000313" key="2">
    <source>
        <dbReference type="Proteomes" id="UP000789759"/>
    </source>
</evidence>
<dbReference type="OrthoDB" id="2484450at2759"/>
<feature type="non-terminal residue" evidence="1">
    <location>
        <position position="1"/>
    </location>
</feature>
<proteinExistence type="predicted"/>
<keyword evidence="2" id="KW-1185">Reference proteome</keyword>
<accession>A0A9N9A5X1</accession>
<protein>
    <submittedName>
        <fullName evidence="1">915_t:CDS:1</fullName>
    </submittedName>
</protein>
<comment type="caution">
    <text evidence="1">The sequence shown here is derived from an EMBL/GenBank/DDBJ whole genome shotgun (WGS) entry which is preliminary data.</text>
</comment>
<evidence type="ECO:0000313" key="1">
    <source>
        <dbReference type="EMBL" id="CAG8518982.1"/>
    </source>
</evidence>